<dbReference type="PANTHER" id="PTHR30481">
    <property type="entry name" value="DNA ADENINE METHYLASE"/>
    <property type="match status" value="1"/>
</dbReference>
<protein>
    <recommendedName>
        <fullName evidence="2">site-specific DNA-methyltransferase (adenine-specific)</fullName>
        <ecNumber evidence="2">2.1.1.72</ecNumber>
    </recommendedName>
</protein>
<dbReference type="InterPro" id="IPR029063">
    <property type="entry name" value="SAM-dependent_MTases_sf"/>
</dbReference>
<dbReference type="GO" id="GO:0043565">
    <property type="term" value="F:sequence-specific DNA binding"/>
    <property type="evidence" value="ECO:0007669"/>
    <property type="project" value="TreeGrafter"/>
</dbReference>
<dbReference type="AlphaFoldDB" id="X0TC76"/>
<evidence type="ECO:0000256" key="3">
    <source>
        <dbReference type="ARBA" id="ARBA00022603"/>
    </source>
</evidence>
<dbReference type="GO" id="GO:0006298">
    <property type="term" value="P:mismatch repair"/>
    <property type="evidence" value="ECO:0007669"/>
    <property type="project" value="TreeGrafter"/>
</dbReference>
<comment type="catalytic activity">
    <reaction evidence="6">
        <text>a 2'-deoxyadenosine in DNA + S-adenosyl-L-methionine = an N(6)-methyl-2'-deoxyadenosine in DNA + S-adenosyl-L-homocysteine + H(+)</text>
        <dbReference type="Rhea" id="RHEA:15197"/>
        <dbReference type="Rhea" id="RHEA-COMP:12418"/>
        <dbReference type="Rhea" id="RHEA-COMP:12419"/>
        <dbReference type="ChEBI" id="CHEBI:15378"/>
        <dbReference type="ChEBI" id="CHEBI:57856"/>
        <dbReference type="ChEBI" id="CHEBI:59789"/>
        <dbReference type="ChEBI" id="CHEBI:90615"/>
        <dbReference type="ChEBI" id="CHEBI:90616"/>
        <dbReference type="EC" id="2.1.1.72"/>
    </reaction>
</comment>
<dbReference type="EMBL" id="BARS01016793">
    <property type="protein sequence ID" value="GAF90819.1"/>
    <property type="molecule type" value="Genomic_DNA"/>
</dbReference>
<evidence type="ECO:0000256" key="6">
    <source>
        <dbReference type="ARBA" id="ARBA00047942"/>
    </source>
</evidence>
<evidence type="ECO:0000313" key="7">
    <source>
        <dbReference type="EMBL" id="GAF90819.1"/>
    </source>
</evidence>
<dbReference type="Gene3D" id="1.10.1020.10">
    <property type="entry name" value="Adenine-specific Methyltransferase, Domain 2"/>
    <property type="match status" value="1"/>
</dbReference>
<sequence length="244" mass="29537">FWESIEHDEYREPFLGGGAVFWAKNKVKYNWLNDIDKELIDTLIFIKNKKDRDRLIRMLKGEKEALRQKYNFVKNLKPRNKLEKVYKFYYLNRTSYSGKMRNPTWGYRPKRSLPPFRWKERIIPCGEKLQNVKLTSIDFDAAIKAPPKGKRVLMFLDPPYFLNNQRCHYKHPFTLKDHLRLVKTLKDTRFAFFLTYDDCPKIRDLYNWAHVYELAFYYRLNNSKDSGNKRKIGNEIVITNYKIN</sequence>
<dbReference type="EC" id="2.1.1.72" evidence="2"/>
<dbReference type="GO" id="GO:0032259">
    <property type="term" value="P:methylation"/>
    <property type="evidence" value="ECO:0007669"/>
    <property type="project" value="UniProtKB-KW"/>
</dbReference>
<dbReference type="GO" id="GO:0009307">
    <property type="term" value="P:DNA restriction-modification system"/>
    <property type="evidence" value="ECO:0007669"/>
    <property type="project" value="InterPro"/>
</dbReference>
<accession>X0TC76</accession>
<feature type="non-terminal residue" evidence="7">
    <location>
        <position position="1"/>
    </location>
</feature>
<dbReference type="SUPFAM" id="SSF53335">
    <property type="entry name" value="S-adenosyl-L-methionine-dependent methyltransferases"/>
    <property type="match status" value="1"/>
</dbReference>
<proteinExistence type="inferred from homology"/>
<dbReference type="GO" id="GO:1904047">
    <property type="term" value="F:S-adenosyl-L-methionine binding"/>
    <property type="evidence" value="ECO:0007669"/>
    <property type="project" value="TreeGrafter"/>
</dbReference>
<gene>
    <name evidence="7" type="ORF">S01H1_27561</name>
</gene>
<comment type="caution">
    <text evidence="7">The sequence shown here is derived from an EMBL/GenBank/DDBJ whole genome shotgun (WGS) entry which is preliminary data.</text>
</comment>
<keyword evidence="4" id="KW-0808">Transferase</keyword>
<keyword evidence="3" id="KW-0489">Methyltransferase</keyword>
<reference evidence="7" key="1">
    <citation type="journal article" date="2014" name="Front. Microbiol.">
        <title>High frequency of phylogenetically diverse reductive dehalogenase-homologous genes in deep subseafloor sedimentary metagenomes.</title>
        <authorList>
            <person name="Kawai M."/>
            <person name="Futagami T."/>
            <person name="Toyoda A."/>
            <person name="Takaki Y."/>
            <person name="Nishi S."/>
            <person name="Hori S."/>
            <person name="Arai W."/>
            <person name="Tsubouchi T."/>
            <person name="Morono Y."/>
            <person name="Uchiyama I."/>
            <person name="Ito T."/>
            <person name="Fujiyama A."/>
            <person name="Inagaki F."/>
            <person name="Takami H."/>
        </authorList>
    </citation>
    <scope>NUCLEOTIDE SEQUENCE</scope>
    <source>
        <strain evidence="7">Expedition CK06-06</strain>
    </source>
</reference>
<dbReference type="GO" id="GO:0009007">
    <property type="term" value="F:site-specific DNA-methyltransferase (adenine-specific) activity"/>
    <property type="evidence" value="ECO:0007669"/>
    <property type="project" value="UniProtKB-EC"/>
</dbReference>
<evidence type="ECO:0000256" key="4">
    <source>
        <dbReference type="ARBA" id="ARBA00022679"/>
    </source>
</evidence>
<dbReference type="InterPro" id="IPR012327">
    <property type="entry name" value="MeTrfase_D12"/>
</dbReference>
<dbReference type="PIRSF" id="PIRSF000398">
    <property type="entry name" value="M_m6A_EcoRV"/>
    <property type="match status" value="1"/>
</dbReference>
<keyword evidence="5" id="KW-0949">S-adenosyl-L-methionine</keyword>
<dbReference type="Pfam" id="PF02086">
    <property type="entry name" value="MethyltransfD12"/>
    <property type="match status" value="1"/>
</dbReference>
<evidence type="ECO:0000256" key="2">
    <source>
        <dbReference type="ARBA" id="ARBA00011900"/>
    </source>
</evidence>
<comment type="similarity">
    <text evidence="1">Belongs to the N(4)/N(6)-methyltransferase family.</text>
</comment>
<dbReference type="Gene3D" id="3.40.50.150">
    <property type="entry name" value="Vaccinia Virus protein VP39"/>
    <property type="match status" value="1"/>
</dbReference>
<dbReference type="InterPro" id="IPR012263">
    <property type="entry name" value="M_m6A_EcoRV"/>
</dbReference>
<evidence type="ECO:0000256" key="5">
    <source>
        <dbReference type="ARBA" id="ARBA00022691"/>
    </source>
</evidence>
<evidence type="ECO:0000256" key="1">
    <source>
        <dbReference type="ARBA" id="ARBA00006594"/>
    </source>
</evidence>
<dbReference type="InterPro" id="IPR023095">
    <property type="entry name" value="Ade_MeTrfase_dom_2"/>
</dbReference>
<name>X0TC76_9ZZZZ</name>
<organism evidence="7">
    <name type="scientific">marine sediment metagenome</name>
    <dbReference type="NCBI Taxonomy" id="412755"/>
    <lineage>
        <taxon>unclassified sequences</taxon>
        <taxon>metagenomes</taxon>
        <taxon>ecological metagenomes</taxon>
    </lineage>
</organism>